<evidence type="ECO:0000256" key="2">
    <source>
        <dbReference type="SAM" id="Phobius"/>
    </source>
</evidence>
<evidence type="ECO:0000259" key="3">
    <source>
        <dbReference type="Pfam" id="PF12729"/>
    </source>
</evidence>
<feature type="domain" description="Chemotaxis methyl-accepting receptor HlyB-like 4HB MCP" evidence="3">
    <location>
        <begin position="5"/>
        <end position="158"/>
    </location>
</feature>
<feature type="transmembrane region" description="Helical" evidence="2">
    <location>
        <begin position="7"/>
        <end position="26"/>
    </location>
</feature>
<reference evidence="4" key="2">
    <citation type="submission" date="2012-09" db="EMBL/GenBank/DDBJ databases">
        <title>The complete sequence of Psychroflexus torquis an extreme psychrophile from sea-ice that is stimulated by light.</title>
        <authorList>
            <person name="Feng S."/>
            <person name="Powell S.M."/>
            <person name="Bowman J.P."/>
        </authorList>
    </citation>
    <scope>NUCLEOTIDE SEQUENCE [LARGE SCALE GENOMIC DNA]</scope>
    <source>
        <strain evidence="4">ATCC 700755</strain>
    </source>
</reference>
<dbReference type="AlphaFoldDB" id="K4IVJ5"/>
<dbReference type="Proteomes" id="UP000008514">
    <property type="component" value="Chromosome"/>
</dbReference>
<feature type="transmembrane region" description="Helical" evidence="2">
    <location>
        <begin position="171"/>
        <end position="193"/>
    </location>
</feature>
<organism evidence="4 5">
    <name type="scientific">Psychroflexus torquis (strain ATCC 700755 / CIP 106069 / ACAM 623)</name>
    <dbReference type="NCBI Taxonomy" id="313595"/>
    <lineage>
        <taxon>Bacteria</taxon>
        <taxon>Pseudomonadati</taxon>
        <taxon>Bacteroidota</taxon>
        <taxon>Flavobacteriia</taxon>
        <taxon>Flavobacteriales</taxon>
        <taxon>Flavobacteriaceae</taxon>
        <taxon>Psychroflexus</taxon>
    </lineage>
</organism>
<keyword evidence="2" id="KW-1133">Transmembrane helix</keyword>
<dbReference type="STRING" id="313595.P700755_002734"/>
<dbReference type="KEGG" id="ptq:P700755_002734"/>
<accession>K4IVJ5</accession>
<evidence type="ECO:0000313" key="5">
    <source>
        <dbReference type="Proteomes" id="UP000008514"/>
    </source>
</evidence>
<name>K4IVJ5_PSYTT</name>
<dbReference type="OrthoDB" id="979566at2"/>
<dbReference type="EMBL" id="CP003879">
    <property type="protein sequence ID" value="AFU69470.1"/>
    <property type="molecule type" value="Genomic_DNA"/>
</dbReference>
<dbReference type="RefSeq" id="WP_015025032.1">
    <property type="nucleotide sequence ID" value="NC_018721.1"/>
</dbReference>
<reference evidence="4" key="1">
    <citation type="submission" date="2006-03" db="EMBL/GenBank/DDBJ databases">
        <authorList>
            <person name="Bowman J."/>
            <person name="Ferriera S."/>
            <person name="Johnson J."/>
            <person name="Kravitz S."/>
            <person name="Halpern A."/>
            <person name="Remington K."/>
            <person name="Beeson K."/>
            <person name="Tran B."/>
            <person name="Rogers Y.-H."/>
            <person name="Friedman R."/>
            <person name="Venter J.C."/>
        </authorList>
    </citation>
    <scope>NUCLEOTIDE SEQUENCE [LARGE SCALE GENOMIC DNA]</scope>
    <source>
        <strain evidence="4">ATCC 700755</strain>
    </source>
</reference>
<dbReference type="eggNOG" id="ENOG502ZBV9">
    <property type="taxonomic scope" value="Bacteria"/>
</dbReference>
<keyword evidence="2" id="KW-0472">Membrane</keyword>
<dbReference type="Pfam" id="PF12729">
    <property type="entry name" value="4HB_MCP_1"/>
    <property type="match status" value="1"/>
</dbReference>
<dbReference type="HOGENOM" id="CLU_100594_1_0_10"/>
<dbReference type="InterPro" id="IPR024478">
    <property type="entry name" value="HlyB_4HB_MCP"/>
</dbReference>
<keyword evidence="1" id="KW-0175">Coiled coil</keyword>
<evidence type="ECO:0000256" key="1">
    <source>
        <dbReference type="SAM" id="Coils"/>
    </source>
</evidence>
<keyword evidence="5" id="KW-1185">Reference proteome</keyword>
<keyword evidence="2" id="KW-0812">Transmembrane</keyword>
<proteinExistence type="predicted"/>
<gene>
    <name evidence="4" type="ordered locus">P700755_002734</name>
</gene>
<evidence type="ECO:0000313" key="4">
    <source>
        <dbReference type="EMBL" id="AFU69470.1"/>
    </source>
</evidence>
<protein>
    <submittedName>
        <fullName evidence="4">Methyl-accepting chemotaxis sensory transducer</fullName>
    </submittedName>
</protein>
<feature type="coiled-coil region" evidence="1">
    <location>
        <begin position="123"/>
        <end position="150"/>
    </location>
</feature>
<sequence length="198" mass="23253">MGFYNKLKWVLGILMVFVIIVSTNLIDRNNFIRVRDSVVTIYEDRLVATDLIFEMSEAVHTKELAIALVDSIYYTRQNKEVNQEIGELISRYESTRLTENESKIFKELKNNLETLKTLEITYIKSKFKQKDLLNQRISELKQNLSELSKIQISEGKRQMSISKKAIDIVELFTHIEIYLLVFLAIIIQIIVMYKPKKK</sequence>